<keyword evidence="9" id="KW-1133">Transmembrane helix</keyword>
<dbReference type="Pfam" id="PF18578">
    <property type="entry name" value="Raf1_N"/>
    <property type="match status" value="1"/>
</dbReference>
<accession>A0AAP0SA43</accession>
<feature type="domain" description="Rubisco accumulation factor 1 helix turn helix" evidence="12">
    <location>
        <begin position="521"/>
        <end position="580"/>
    </location>
</feature>
<dbReference type="PRINTS" id="PR00463">
    <property type="entry name" value="EP450I"/>
</dbReference>
<dbReference type="GO" id="GO:0020037">
    <property type="term" value="F:heme binding"/>
    <property type="evidence" value="ECO:0007669"/>
    <property type="project" value="InterPro"/>
</dbReference>
<dbReference type="GO" id="GO:0005506">
    <property type="term" value="F:iron ion binding"/>
    <property type="evidence" value="ECO:0007669"/>
    <property type="project" value="InterPro"/>
</dbReference>
<name>A0AAP0SA43_LIQFO</name>
<dbReference type="InterPro" id="IPR040858">
    <property type="entry name" value="Raf1_C"/>
</dbReference>
<dbReference type="InterPro" id="IPR040781">
    <property type="entry name" value="Raf1_HTH"/>
</dbReference>
<keyword evidence="3 8" id="KW-0349">Heme</keyword>
<dbReference type="SUPFAM" id="SSF48264">
    <property type="entry name" value="Cytochrome P450"/>
    <property type="match status" value="1"/>
</dbReference>
<dbReference type="InterPro" id="IPR041358">
    <property type="entry name" value="Raf1_N"/>
</dbReference>
<dbReference type="Gene3D" id="1.10.630.10">
    <property type="entry name" value="Cytochrome P450"/>
    <property type="match status" value="1"/>
</dbReference>
<dbReference type="InterPro" id="IPR036396">
    <property type="entry name" value="Cyt_P450_sf"/>
</dbReference>
<evidence type="ECO:0000256" key="5">
    <source>
        <dbReference type="ARBA" id="ARBA00023002"/>
    </source>
</evidence>
<protein>
    <recommendedName>
        <fullName evidence="15">Cytochrome P450</fullName>
    </recommendedName>
</protein>
<evidence type="ECO:0000256" key="4">
    <source>
        <dbReference type="ARBA" id="ARBA00022723"/>
    </source>
</evidence>
<evidence type="ECO:0000313" key="14">
    <source>
        <dbReference type="Proteomes" id="UP001415857"/>
    </source>
</evidence>
<feature type="binding site" description="axial binding residue" evidence="8">
    <location>
        <position position="447"/>
    </location>
    <ligand>
        <name>heme</name>
        <dbReference type="ChEBI" id="CHEBI:30413"/>
    </ligand>
    <ligandPart>
        <name>Fe</name>
        <dbReference type="ChEBI" id="CHEBI:18248"/>
    </ligandPart>
</feature>
<dbReference type="EMBL" id="JBBPBK010000001">
    <property type="protein sequence ID" value="KAK9293097.1"/>
    <property type="molecule type" value="Genomic_DNA"/>
</dbReference>
<evidence type="ECO:0000256" key="6">
    <source>
        <dbReference type="ARBA" id="ARBA00023004"/>
    </source>
</evidence>
<evidence type="ECO:0000256" key="1">
    <source>
        <dbReference type="ARBA" id="ARBA00001971"/>
    </source>
</evidence>
<keyword evidence="14" id="KW-1185">Reference proteome</keyword>
<feature type="domain" description="Rubisco accumulation factor 1 alpha-helical" evidence="11">
    <location>
        <begin position="594"/>
        <end position="703"/>
    </location>
</feature>
<dbReference type="AlphaFoldDB" id="A0AAP0SA43"/>
<evidence type="ECO:0000259" key="11">
    <source>
        <dbReference type="Pfam" id="PF18578"/>
    </source>
</evidence>
<evidence type="ECO:0000256" key="8">
    <source>
        <dbReference type="PIRSR" id="PIRSR602401-1"/>
    </source>
</evidence>
<evidence type="ECO:0000256" key="2">
    <source>
        <dbReference type="ARBA" id="ARBA00010617"/>
    </source>
</evidence>
<dbReference type="InterPro" id="IPR001128">
    <property type="entry name" value="Cyt_P450"/>
</dbReference>
<evidence type="ECO:0000313" key="13">
    <source>
        <dbReference type="EMBL" id="KAK9293097.1"/>
    </source>
</evidence>
<keyword evidence="7" id="KW-0503">Monooxygenase</keyword>
<comment type="caution">
    <text evidence="13">The sequence shown here is derived from an EMBL/GenBank/DDBJ whole genome shotgun (WGS) entry which is preliminary data.</text>
</comment>
<dbReference type="InterPro" id="IPR017972">
    <property type="entry name" value="Cyt_P450_CS"/>
</dbReference>
<dbReference type="Proteomes" id="UP001415857">
    <property type="component" value="Unassembled WGS sequence"/>
</dbReference>
<keyword evidence="5" id="KW-0560">Oxidoreductase</keyword>
<organism evidence="13 14">
    <name type="scientific">Liquidambar formosana</name>
    <name type="common">Formosan gum</name>
    <dbReference type="NCBI Taxonomy" id="63359"/>
    <lineage>
        <taxon>Eukaryota</taxon>
        <taxon>Viridiplantae</taxon>
        <taxon>Streptophyta</taxon>
        <taxon>Embryophyta</taxon>
        <taxon>Tracheophyta</taxon>
        <taxon>Spermatophyta</taxon>
        <taxon>Magnoliopsida</taxon>
        <taxon>eudicotyledons</taxon>
        <taxon>Gunneridae</taxon>
        <taxon>Pentapetalae</taxon>
        <taxon>Saxifragales</taxon>
        <taxon>Altingiaceae</taxon>
        <taxon>Liquidambar</taxon>
    </lineage>
</organism>
<dbReference type="GO" id="GO:0004497">
    <property type="term" value="F:monooxygenase activity"/>
    <property type="evidence" value="ECO:0007669"/>
    <property type="project" value="UniProtKB-KW"/>
</dbReference>
<dbReference type="GO" id="GO:0016705">
    <property type="term" value="F:oxidoreductase activity, acting on paired donors, with incorporation or reduction of molecular oxygen"/>
    <property type="evidence" value="ECO:0007669"/>
    <property type="project" value="InterPro"/>
</dbReference>
<evidence type="ECO:0000259" key="12">
    <source>
        <dbReference type="Pfam" id="PF18579"/>
    </source>
</evidence>
<dbReference type="FunFam" id="1.10.630.10:FF:000011">
    <property type="entry name" value="Cytochrome P450 83B1"/>
    <property type="match status" value="1"/>
</dbReference>
<comment type="cofactor">
    <cofactor evidence="1 8">
        <name>heme</name>
        <dbReference type="ChEBI" id="CHEBI:30413"/>
    </cofactor>
</comment>
<dbReference type="CDD" id="cd11072">
    <property type="entry name" value="CYP71-like"/>
    <property type="match status" value="1"/>
</dbReference>
<evidence type="ECO:0000256" key="7">
    <source>
        <dbReference type="ARBA" id="ARBA00023033"/>
    </source>
</evidence>
<dbReference type="PROSITE" id="PS00086">
    <property type="entry name" value="CYTOCHROME_P450"/>
    <property type="match status" value="1"/>
</dbReference>
<comment type="similarity">
    <text evidence="2">Belongs to the cytochrome P450 family.</text>
</comment>
<dbReference type="InterPro" id="IPR002401">
    <property type="entry name" value="Cyt_P450_E_grp-I"/>
</dbReference>
<gene>
    <name evidence="13" type="ORF">L1049_021082</name>
</gene>
<evidence type="ECO:0000256" key="3">
    <source>
        <dbReference type="ARBA" id="ARBA00022617"/>
    </source>
</evidence>
<sequence length="884" mass="99077">MDFYHSFLGLASIVSLLLSLFLLLLKDTNNNNQLKTPPNLPPSPPKLPIIGNLHQLGKFSHLSLCQLSKKYGPAMLLRLGRVPTLVVSSAETAKEVLKTHDTECCSRPVRTGPKRLSYNFLDVGFGPYSDYWREMRKICALKLLSAKRVQSFRFVREEEVAHLVNSVSQASPGPIDLTEKLFSLTDRIVCRVAFGRSYFGRGFDNGRFQEAVTEAMALLNSFSAADHFSSVGWIVDLLSGFHSRLEKSFHELDTFFQWVIDDHLDTKRQKPDHEDITDVLLGLESGEIGGVHLTKDHIKAILMDIFLAGVETSAITMVWAMAELAKNPRVMSKLQKEIRHCVGSKGKVEESDLNQLGYLKMVIKETLRVHPPGPLLIPRETIHHCKINGFDIYPKTRIEVNVWAISRDPKYWEFAEEFWPERFMGRSIEFNGQHFEFLPFGSGRRGCPGMNLGTVTMELALANLLYSFDWQLPSGMRSEAIDMKETATRAAALYLVPINYSWSAFPSTPISSSAKFRSLDAAGRLDILVNRLGLWFEYAPLIPSLIQDGFTPSSIEEFTGIPAAEQNRLVVAAKVRDTLVQPPNNLDPQTLYFFDKGGAELLYEIRLLSTTQRAAAARYIAEHRLDGKGTQDLARAMKDFPRRRGDKGWESFDYTLPGDCLSFMHYRQGREHNNPSEPRTAALQQALQLAVTEKARITVLKELESGTDVDMGKEGRIEDGIPVPVVRMKVGEVAEATVVAMFPVCRAEEREKEVMEAPWKCENEGEFGVVVAEKGWKRWVVLPGWEPVVGLGKGGVVVAFRDARVLPWKANRWYKEEPILVVADRGRKEVAIDDGFYLVAVDGGKGGDGLKVERGSALKEMGVKESLGTVVLVVRPPKKKLIIS</sequence>
<dbReference type="Pfam" id="PF00067">
    <property type="entry name" value="p450"/>
    <property type="match status" value="1"/>
</dbReference>
<evidence type="ECO:0000256" key="9">
    <source>
        <dbReference type="SAM" id="Phobius"/>
    </source>
</evidence>
<dbReference type="Pfam" id="PF18087">
    <property type="entry name" value="RuBisCo_chap_C"/>
    <property type="match status" value="1"/>
</dbReference>
<keyword evidence="6 8" id="KW-0408">Iron</keyword>
<keyword evidence="9" id="KW-0472">Membrane</keyword>
<reference evidence="13 14" key="1">
    <citation type="journal article" date="2024" name="Plant J.">
        <title>Genome sequences and population genomics reveal climatic adaptation and genomic divergence between two closely related sweetgum species.</title>
        <authorList>
            <person name="Xu W.Q."/>
            <person name="Ren C.Q."/>
            <person name="Zhang X.Y."/>
            <person name="Comes H.P."/>
            <person name="Liu X.H."/>
            <person name="Li Y.G."/>
            <person name="Kettle C.J."/>
            <person name="Jalonen R."/>
            <person name="Gaisberger H."/>
            <person name="Ma Y.Z."/>
            <person name="Qiu Y.X."/>
        </authorList>
    </citation>
    <scope>NUCLEOTIDE SEQUENCE [LARGE SCALE GENOMIC DNA]</scope>
    <source>
        <strain evidence="13">Hangzhou</strain>
    </source>
</reference>
<dbReference type="PRINTS" id="PR00385">
    <property type="entry name" value="P450"/>
</dbReference>
<evidence type="ECO:0000259" key="10">
    <source>
        <dbReference type="Pfam" id="PF18087"/>
    </source>
</evidence>
<dbReference type="PANTHER" id="PTHR47955:SF19">
    <property type="entry name" value="CYTOCHROME P450 71A9-LIKE ISOFORM X1"/>
    <property type="match status" value="1"/>
</dbReference>
<keyword evidence="4 8" id="KW-0479">Metal-binding</keyword>
<dbReference type="PANTHER" id="PTHR47955">
    <property type="entry name" value="CYTOCHROME P450 FAMILY 71 PROTEIN"/>
    <property type="match status" value="1"/>
</dbReference>
<proteinExistence type="inferred from homology"/>
<dbReference type="Pfam" id="PF18579">
    <property type="entry name" value="Raf1_HTH"/>
    <property type="match status" value="1"/>
</dbReference>
<keyword evidence="9" id="KW-0812">Transmembrane</keyword>
<evidence type="ECO:0008006" key="15">
    <source>
        <dbReference type="Google" id="ProtNLM"/>
    </source>
</evidence>
<feature type="domain" description="Rubisco accumulation factor 1 C-terminal" evidence="10">
    <location>
        <begin position="723"/>
        <end position="878"/>
    </location>
</feature>
<feature type="transmembrane region" description="Helical" evidence="9">
    <location>
        <begin position="6"/>
        <end position="25"/>
    </location>
</feature>